<dbReference type="CDD" id="cd02440">
    <property type="entry name" value="AdoMet_MTases"/>
    <property type="match status" value="1"/>
</dbReference>
<organism evidence="2 3">
    <name type="scientific">Nocardia acididurans</name>
    <dbReference type="NCBI Taxonomy" id="2802282"/>
    <lineage>
        <taxon>Bacteria</taxon>
        <taxon>Bacillati</taxon>
        <taxon>Actinomycetota</taxon>
        <taxon>Actinomycetes</taxon>
        <taxon>Mycobacteriales</taxon>
        <taxon>Nocardiaceae</taxon>
        <taxon>Nocardia</taxon>
    </lineage>
</organism>
<comment type="caution">
    <text evidence="2">The sequence shown here is derived from an EMBL/GenBank/DDBJ whole genome shotgun (WGS) entry which is preliminary data.</text>
</comment>
<evidence type="ECO:0000313" key="2">
    <source>
        <dbReference type="EMBL" id="MBL1076854.1"/>
    </source>
</evidence>
<dbReference type="GO" id="GO:0008168">
    <property type="term" value="F:methyltransferase activity"/>
    <property type="evidence" value="ECO:0007669"/>
    <property type="project" value="UniProtKB-KW"/>
</dbReference>
<keyword evidence="3" id="KW-1185">Reference proteome</keyword>
<accession>A0ABS1MAS7</accession>
<name>A0ABS1MAS7_9NOCA</name>
<dbReference type="PANTHER" id="PTHR43591">
    <property type="entry name" value="METHYLTRANSFERASE"/>
    <property type="match status" value="1"/>
</dbReference>
<dbReference type="InterPro" id="IPR029063">
    <property type="entry name" value="SAM-dependent_MTases_sf"/>
</dbReference>
<gene>
    <name evidence="2" type="ORF">JK358_20880</name>
</gene>
<feature type="domain" description="Methyltransferase type 11" evidence="1">
    <location>
        <begin position="100"/>
        <end position="196"/>
    </location>
</feature>
<dbReference type="EMBL" id="JAERRJ010000008">
    <property type="protein sequence ID" value="MBL1076854.1"/>
    <property type="molecule type" value="Genomic_DNA"/>
</dbReference>
<dbReference type="RefSeq" id="WP_201949449.1">
    <property type="nucleotide sequence ID" value="NZ_JAERRJ010000008.1"/>
</dbReference>
<protein>
    <submittedName>
        <fullName evidence="2">Methyltransferase domain-containing protein</fullName>
    </submittedName>
</protein>
<reference evidence="2 3" key="1">
    <citation type="submission" date="2021-01" db="EMBL/GenBank/DDBJ databases">
        <title>WGS of actinomycetes isolated from Thailand.</title>
        <authorList>
            <person name="Thawai C."/>
        </authorList>
    </citation>
    <scope>NUCLEOTIDE SEQUENCE [LARGE SCALE GENOMIC DNA]</scope>
    <source>
        <strain evidence="2 3">LPG 2</strain>
    </source>
</reference>
<dbReference type="Proteomes" id="UP000602198">
    <property type="component" value="Unassembled WGS sequence"/>
</dbReference>
<dbReference type="Gene3D" id="3.40.50.150">
    <property type="entry name" value="Vaccinia Virus protein VP39"/>
    <property type="match status" value="1"/>
</dbReference>
<sequence length="257" mass="27238">MPHTTHRSSAHATRKLTNLIDRDRAHITGDYDISAGYVNLLGAENRSAGIGQNIMQSTFYPLIYRPWRALGTRLLLGRSVASERALARGLLDLKTGDKVLDVACGPGNFTDWYGDVVGSDGLAVGVDLSPTMLAQAVAGTRSPNAAYLRADALELPFADHTFDSASCFLALFLMPDPMRAVSELARVVRPGGHIAIMAPTAGPGPLGTLARGSNLLRAISGVTLVDRAQLTAAMTRNGLTLTATRHIGMVTYAGAQK</sequence>
<dbReference type="SUPFAM" id="SSF53335">
    <property type="entry name" value="S-adenosyl-L-methionine-dependent methyltransferases"/>
    <property type="match status" value="1"/>
</dbReference>
<dbReference type="Pfam" id="PF08241">
    <property type="entry name" value="Methyltransf_11"/>
    <property type="match status" value="1"/>
</dbReference>
<dbReference type="PANTHER" id="PTHR43591:SF24">
    <property type="entry name" value="2-METHOXY-6-POLYPRENYL-1,4-BENZOQUINOL METHYLASE, MITOCHONDRIAL"/>
    <property type="match status" value="1"/>
</dbReference>
<keyword evidence="2" id="KW-0489">Methyltransferase</keyword>
<dbReference type="GO" id="GO:0032259">
    <property type="term" value="P:methylation"/>
    <property type="evidence" value="ECO:0007669"/>
    <property type="project" value="UniProtKB-KW"/>
</dbReference>
<evidence type="ECO:0000313" key="3">
    <source>
        <dbReference type="Proteomes" id="UP000602198"/>
    </source>
</evidence>
<keyword evidence="2" id="KW-0808">Transferase</keyword>
<proteinExistence type="predicted"/>
<dbReference type="InterPro" id="IPR013216">
    <property type="entry name" value="Methyltransf_11"/>
</dbReference>
<evidence type="ECO:0000259" key="1">
    <source>
        <dbReference type="Pfam" id="PF08241"/>
    </source>
</evidence>